<dbReference type="Proteomes" id="UP001497497">
    <property type="component" value="Unassembled WGS sequence"/>
</dbReference>
<dbReference type="SUPFAM" id="SSF56436">
    <property type="entry name" value="C-type lectin-like"/>
    <property type="match status" value="2"/>
</dbReference>
<evidence type="ECO:0000313" key="5">
    <source>
        <dbReference type="Proteomes" id="UP001497497"/>
    </source>
</evidence>
<dbReference type="InterPro" id="IPR001304">
    <property type="entry name" value="C-type_lectin-like"/>
</dbReference>
<dbReference type="GO" id="GO:0030246">
    <property type="term" value="F:carbohydrate binding"/>
    <property type="evidence" value="ECO:0007669"/>
    <property type="project" value="UniProtKB-KW"/>
</dbReference>
<dbReference type="AlphaFoldDB" id="A0AAV2GXY6"/>
<sequence length="415" mass="47738">MAGSYIGVGGQGYVFKKNDDPNQTMTPLGAEWAGLCLLSCIVACFRTYTNCPSVRYDERTRHCTPGSVLYESRDQHLPGEGTIYYSVSSSFTCMDFQMYATGDTRTCAWVSLVALNYTDAMNDCMDRGSHLYTVKDKDKLDILFNITRNSSSYWLGLDDIGEENVFRWVDDNTTLTIEMRHLLFQQALRFYGRADTDMMFKETDAGELHMTDFDVVWRDMDLLTCVIRCVSEFKSCYSVNYNMTTRLCIPGSWLISNNTIQYHAQTRGVIYSTGAKCNETEQFVYHRKADVTTCYWISVNQFNYEDSRDDCIGKNAHLYTIKLKEKFAILREISTGQIHDVWIGLDSLQKKGVLRWVDDNSRLTGSLKHEIFQQDERNNWTVRKNCTTLAVSGDLTMKDCKQAYNFVCEMNPFSK</sequence>
<dbReference type="SMART" id="SM00034">
    <property type="entry name" value="CLECT"/>
    <property type="match status" value="2"/>
</dbReference>
<dbReference type="InterPro" id="IPR016187">
    <property type="entry name" value="CTDL_fold"/>
</dbReference>
<keyword evidence="2" id="KW-1015">Disulfide bond</keyword>
<dbReference type="Pfam" id="PF00059">
    <property type="entry name" value="Lectin_C"/>
    <property type="match status" value="2"/>
</dbReference>
<dbReference type="EMBL" id="CAXITT010000001">
    <property type="protein sequence ID" value="CAL1526000.1"/>
    <property type="molecule type" value="Genomic_DNA"/>
</dbReference>
<evidence type="ECO:0000313" key="4">
    <source>
        <dbReference type="EMBL" id="CAL1526000.1"/>
    </source>
</evidence>
<keyword evidence="1" id="KW-0430">Lectin</keyword>
<dbReference type="InterPro" id="IPR016186">
    <property type="entry name" value="C-type_lectin-like/link_sf"/>
</dbReference>
<organism evidence="4 5">
    <name type="scientific">Lymnaea stagnalis</name>
    <name type="common">Great pond snail</name>
    <name type="synonym">Helix stagnalis</name>
    <dbReference type="NCBI Taxonomy" id="6523"/>
    <lineage>
        <taxon>Eukaryota</taxon>
        <taxon>Metazoa</taxon>
        <taxon>Spiralia</taxon>
        <taxon>Lophotrochozoa</taxon>
        <taxon>Mollusca</taxon>
        <taxon>Gastropoda</taxon>
        <taxon>Heterobranchia</taxon>
        <taxon>Euthyneura</taxon>
        <taxon>Panpulmonata</taxon>
        <taxon>Hygrophila</taxon>
        <taxon>Lymnaeoidea</taxon>
        <taxon>Lymnaeidae</taxon>
        <taxon>Lymnaea</taxon>
    </lineage>
</organism>
<feature type="domain" description="C-type lectin" evidence="3">
    <location>
        <begin position="103"/>
        <end position="219"/>
    </location>
</feature>
<dbReference type="PANTHER" id="PTHR46746">
    <property type="entry name" value="KILLER CELL LECTIN-LIKE RECEPTOR SUBFAMILY F MEMBER 2"/>
    <property type="match status" value="1"/>
</dbReference>
<dbReference type="Gene3D" id="3.10.100.10">
    <property type="entry name" value="Mannose-Binding Protein A, subunit A"/>
    <property type="match status" value="2"/>
</dbReference>
<name>A0AAV2GXY6_LYMST</name>
<proteinExistence type="predicted"/>
<feature type="domain" description="C-type lectin" evidence="3">
    <location>
        <begin position="294"/>
        <end position="409"/>
    </location>
</feature>
<protein>
    <recommendedName>
        <fullName evidence="3">C-type lectin domain-containing protein</fullName>
    </recommendedName>
</protein>
<evidence type="ECO:0000259" key="3">
    <source>
        <dbReference type="PROSITE" id="PS50041"/>
    </source>
</evidence>
<dbReference type="InterPro" id="IPR051379">
    <property type="entry name" value="C-type_Lectin_Receptor_IMM"/>
</dbReference>
<dbReference type="PROSITE" id="PS50041">
    <property type="entry name" value="C_TYPE_LECTIN_2"/>
    <property type="match status" value="2"/>
</dbReference>
<gene>
    <name evidence="4" type="ORF">GSLYS_00000177001</name>
</gene>
<dbReference type="PANTHER" id="PTHR46746:SF9">
    <property type="entry name" value="CD209 ANTIGEN-LIKE PROTEIN C-LIKE"/>
    <property type="match status" value="1"/>
</dbReference>
<evidence type="ECO:0000256" key="2">
    <source>
        <dbReference type="ARBA" id="ARBA00023157"/>
    </source>
</evidence>
<keyword evidence="5" id="KW-1185">Reference proteome</keyword>
<comment type="caution">
    <text evidence="4">The sequence shown here is derived from an EMBL/GenBank/DDBJ whole genome shotgun (WGS) entry which is preliminary data.</text>
</comment>
<accession>A0AAV2GXY6</accession>
<reference evidence="4 5" key="1">
    <citation type="submission" date="2024-04" db="EMBL/GenBank/DDBJ databases">
        <authorList>
            <consortium name="Genoscope - CEA"/>
            <person name="William W."/>
        </authorList>
    </citation>
    <scope>NUCLEOTIDE SEQUENCE [LARGE SCALE GENOMIC DNA]</scope>
</reference>
<evidence type="ECO:0000256" key="1">
    <source>
        <dbReference type="ARBA" id="ARBA00022734"/>
    </source>
</evidence>